<proteinExistence type="predicted"/>
<gene>
    <name evidence="1" type="ORF">JK361_35765</name>
</gene>
<evidence type="ECO:0000313" key="1">
    <source>
        <dbReference type="EMBL" id="MBL1109869.1"/>
    </source>
</evidence>
<comment type="caution">
    <text evidence="1">The sequence shown here is derived from an EMBL/GenBank/DDBJ whole genome shotgun (WGS) entry which is preliminary data.</text>
</comment>
<dbReference type="RefSeq" id="WP_201826406.1">
    <property type="nucleotide sequence ID" value="NZ_JAERRH010000025.1"/>
</dbReference>
<keyword evidence="2" id="KW-1185">Reference proteome</keyword>
<sequence>MTVVLESTPYPGTTDALWQNLTDALNALVEAGQFPDFHDVYGPYNDWQHQPYASAVSHAEAPWVVSELSARH</sequence>
<dbReference type="Proteomes" id="UP000621386">
    <property type="component" value="Unassembled WGS sequence"/>
</dbReference>
<protein>
    <recommendedName>
        <fullName evidence="3">Beta-ketoacyl synthase N-terminal domain-containing protein</fullName>
    </recommendedName>
</protein>
<reference evidence="1 2" key="1">
    <citation type="submission" date="2021-01" db="EMBL/GenBank/DDBJ databases">
        <title>WGS of actinomycetes isolated from Thailand.</title>
        <authorList>
            <person name="Thawai C."/>
        </authorList>
    </citation>
    <scope>NUCLEOTIDE SEQUENCE [LARGE SCALE GENOMIC DNA]</scope>
    <source>
        <strain evidence="1 2">CH5-8</strain>
    </source>
</reference>
<evidence type="ECO:0008006" key="3">
    <source>
        <dbReference type="Google" id="ProtNLM"/>
    </source>
</evidence>
<evidence type="ECO:0000313" key="2">
    <source>
        <dbReference type="Proteomes" id="UP000621386"/>
    </source>
</evidence>
<name>A0ABS1PCJ1_9ACTN</name>
<organism evidence="1 2">
    <name type="scientific">Streptomyces musisoli</name>
    <dbReference type="NCBI Taxonomy" id="2802280"/>
    <lineage>
        <taxon>Bacteria</taxon>
        <taxon>Bacillati</taxon>
        <taxon>Actinomycetota</taxon>
        <taxon>Actinomycetes</taxon>
        <taxon>Kitasatosporales</taxon>
        <taxon>Streptomycetaceae</taxon>
        <taxon>Streptomyces</taxon>
    </lineage>
</organism>
<accession>A0ABS1PCJ1</accession>
<dbReference type="EMBL" id="JAERRH010000025">
    <property type="protein sequence ID" value="MBL1109869.1"/>
    <property type="molecule type" value="Genomic_DNA"/>
</dbReference>